<evidence type="ECO:0000259" key="1">
    <source>
        <dbReference type="SMART" id="SM01227"/>
    </source>
</evidence>
<dbReference type="PANTHER" id="PTHR34357:SF2">
    <property type="entry name" value="F26F24.3-RELATED"/>
    <property type="match status" value="1"/>
</dbReference>
<evidence type="ECO:0000313" key="3">
    <source>
        <dbReference type="Proteomes" id="UP000245207"/>
    </source>
</evidence>
<proteinExistence type="predicted"/>
<dbReference type="PANTHER" id="PTHR34357">
    <property type="entry name" value="F7A19.14 PROTEIN-RELATED"/>
    <property type="match status" value="1"/>
</dbReference>
<keyword evidence="3" id="KW-1185">Reference proteome</keyword>
<protein>
    <recommendedName>
        <fullName evidence="1">GCK domain-containing protein</fullName>
    </recommendedName>
</protein>
<dbReference type="Proteomes" id="UP000245207">
    <property type="component" value="Unassembled WGS sequence"/>
</dbReference>
<dbReference type="AlphaFoldDB" id="A0A2U1LAY5"/>
<dbReference type="InterPro" id="IPR012891">
    <property type="entry name" value="GCK_dom"/>
</dbReference>
<dbReference type="Pfam" id="PF07802">
    <property type="entry name" value="GCK"/>
    <property type="match status" value="1"/>
</dbReference>
<name>A0A2U1LAY5_ARTAN</name>
<organism evidence="2 3">
    <name type="scientific">Artemisia annua</name>
    <name type="common">Sweet wormwood</name>
    <dbReference type="NCBI Taxonomy" id="35608"/>
    <lineage>
        <taxon>Eukaryota</taxon>
        <taxon>Viridiplantae</taxon>
        <taxon>Streptophyta</taxon>
        <taxon>Embryophyta</taxon>
        <taxon>Tracheophyta</taxon>
        <taxon>Spermatophyta</taxon>
        <taxon>Magnoliopsida</taxon>
        <taxon>eudicotyledons</taxon>
        <taxon>Gunneridae</taxon>
        <taxon>Pentapetalae</taxon>
        <taxon>asterids</taxon>
        <taxon>campanulids</taxon>
        <taxon>Asterales</taxon>
        <taxon>Asteraceae</taxon>
        <taxon>Asteroideae</taxon>
        <taxon>Anthemideae</taxon>
        <taxon>Artemisiinae</taxon>
        <taxon>Artemisia</taxon>
    </lineage>
</organism>
<sequence length="261" mass="31367">MGTYFSTPCGEKSHHERHCFTCFMNEGECKVPYTKWKKCVKQAKKKNQYIVNKCFQDTCDLRKCLEANKERNHELFEAEKSFGMKLLWFIKRKRLFEDGDIEELEENVPALELFFHLQAHKEAEKIRRRKSKKNWWWFWVSKGYGDLSSECERGLCGASSKLLSEINLGQCHGVMGYTCDLRKCLEANKERNHELFEAEKSFGMKLLWFIKRKRLFEDGDIEELEENVPALELFFHLQAHKEAEKIRRRKSKKNWWWFWGN</sequence>
<dbReference type="EMBL" id="PKPP01010426">
    <property type="protein sequence ID" value="PWA46159.1"/>
    <property type="molecule type" value="Genomic_DNA"/>
</dbReference>
<comment type="caution">
    <text evidence="2">The sequence shown here is derived from an EMBL/GenBank/DDBJ whole genome shotgun (WGS) entry which is preliminary data.</text>
</comment>
<reference evidence="2 3" key="1">
    <citation type="journal article" date="2018" name="Mol. Plant">
        <title>The genome of Artemisia annua provides insight into the evolution of Asteraceae family and artemisinin biosynthesis.</title>
        <authorList>
            <person name="Shen Q."/>
            <person name="Zhang L."/>
            <person name="Liao Z."/>
            <person name="Wang S."/>
            <person name="Yan T."/>
            <person name="Shi P."/>
            <person name="Liu M."/>
            <person name="Fu X."/>
            <person name="Pan Q."/>
            <person name="Wang Y."/>
            <person name="Lv Z."/>
            <person name="Lu X."/>
            <person name="Zhang F."/>
            <person name="Jiang W."/>
            <person name="Ma Y."/>
            <person name="Chen M."/>
            <person name="Hao X."/>
            <person name="Li L."/>
            <person name="Tang Y."/>
            <person name="Lv G."/>
            <person name="Zhou Y."/>
            <person name="Sun X."/>
            <person name="Brodelius P.E."/>
            <person name="Rose J.K.C."/>
            <person name="Tang K."/>
        </authorList>
    </citation>
    <scope>NUCLEOTIDE SEQUENCE [LARGE SCALE GENOMIC DNA]</scope>
    <source>
        <strain evidence="3">cv. Huhao1</strain>
        <tissue evidence="2">Leaf</tissue>
    </source>
</reference>
<dbReference type="OrthoDB" id="2148418at2759"/>
<feature type="domain" description="GCK" evidence="1">
    <location>
        <begin position="16"/>
        <end position="80"/>
    </location>
</feature>
<gene>
    <name evidence="2" type="ORF">CTI12_AA511800</name>
</gene>
<evidence type="ECO:0000313" key="2">
    <source>
        <dbReference type="EMBL" id="PWA46159.1"/>
    </source>
</evidence>
<accession>A0A2U1LAY5</accession>
<dbReference type="SMART" id="SM01227">
    <property type="entry name" value="GCK"/>
    <property type="match status" value="1"/>
</dbReference>